<keyword evidence="3" id="KW-1185">Reference proteome</keyword>
<feature type="compositionally biased region" description="Basic residues" evidence="1">
    <location>
        <begin position="1"/>
        <end position="11"/>
    </location>
</feature>
<dbReference type="Proteomes" id="UP000724874">
    <property type="component" value="Unassembled WGS sequence"/>
</dbReference>
<gene>
    <name evidence="2" type="ORF">CPB84DRAFT_1846274</name>
</gene>
<dbReference type="EMBL" id="JADNYJ010000035">
    <property type="protein sequence ID" value="KAF8902630.1"/>
    <property type="molecule type" value="Genomic_DNA"/>
</dbReference>
<accession>A0A9P5TNE6</accession>
<evidence type="ECO:0000313" key="2">
    <source>
        <dbReference type="EMBL" id="KAF8902630.1"/>
    </source>
</evidence>
<comment type="caution">
    <text evidence="2">The sequence shown here is derived from an EMBL/GenBank/DDBJ whole genome shotgun (WGS) entry which is preliminary data.</text>
</comment>
<sequence length="351" mass="38653">MSSHTGGKKRVGWVEQSESEELGGYGEPEGGGGEETSGSVEIIAMQYAQPQAKAVEAQRAKVTKAGGCKSKGKEKAKASRAKVQATIHLTKTEREIETSGISIAPPPQPSTSSYSTSAHHKKDSEPHGHLQSPSALSPHRRASFKIQFQAECRISIQVHGQAMQIEEPVTPPRHKHAISELPPWTPDNLNEDIVMRSPPKQHIPAYGASRSTGGILHGRASGNVFNMADANQVWLDQSNTVDMVDRGKILLFHSADSPQNVKITNNTPIVQIPVKDISQCPTIKTVVHQATEDFEPMQSNKSKLVFCMYHHDEHDWTSYGIYTKIMAFSDDEDIDALWFRDSNGKNIIYNI</sequence>
<evidence type="ECO:0000313" key="3">
    <source>
        <dbReference type="Proteomes" id="UP000724874"/>
    </source>
</evidence>
<feature type="compositionally biased region" description="Gly residues" evidence="1">
    <location>
        <begin position="23"/>
        <end position="35"/>
    </location>
</feature>
<organism evidence="2 3">
    <name type="scientific">Gymnopilus junonius</name>
    <name type="common">Spectacular rustgill mushroom</name>
    <name type="synonym">Gymnopilus spectabilis subsp. junonius</name>
    <dbReference type="NCBI Taxonomy" id="109634"/>
    <lineage>
        <taxon>Eukaryota</taxon>
        <taxon>Fungi</taxon>
        <taxon>Dikarya</taxon>
        <taxon>Basidiomycota</taxon>
        <taxon>Agaricomycotina</taxon>
        <taxon>Agaricomycetes</taxon>
        <taxon>Agaricomycetidae</taxon>
        <taxon>Agaricales</taxon>
        <taxon>Agaricineae</taxon>
        <taxon>Hymenogastraceae</taxon>
        <taxon>Gymnopilus</taxon>
    </lineage>
</organism>
<feature type="region of interest" description="Disordered" evidence="1">
    <location>
        <begin position="63"/>
        <end position="140"/>
    </location>
</feature>
<dbReference type="AlphaFoldDB" id="A0A9P5TNE6"/>
<feature type="region of interest" description="Disordered" evidence="1">
    <location>
        <begin position="1"/>
        <end position="39"/>
    </location>
</feature>
<evidence type="ECO:0000256" key="1">
    <source>
        <dbReference type="SAM" id="MobiDB-lite"/>
    </source>
</evidence>
<name>A0A9P5TNE6_GYMJU</name>
<protein>
    <submittedName>
        <fullName evidence="2">Uncharacterized protein</fullName>
    </submittedName>
</protein>
<reference evidence="2" key="1">
    <citation type="submission" date="2020-11" db="EMBL/GenBank/DDBJ databases">
        <authorList>
            <consortium name="DOE Joint Genome Institute"/>
            <person name="Ahrendt S."/>
            <person name="Riley R."/>
            <person name="Andreopoulos W."/>
            <person name="LaButti K."/>
            <person name="Pangilinan J."/>
            <person name="Ruiz-duenas F.J."/>
            <person name="Barrasa J.M."/>
            <person name="Sanchez-Garcia M."/>
            <person name="Camarero S."/>
            <person name="Miyauchi S."/>
            <person name="Serrano A."/>
            <person name="Linde D."/>
            <person name="Babiker R."/>
            <person name="Drula E."/>
            <person name="Ayuso-Fernandez I."/>
            <person name="Pacheco R."/>
            <person name="Padilla G."/>
            <person name="Ferreira P."/>
            <person name="Barriuso J."/>
            <person name="Kellner H."/>
            <person name="Castanera R."/>
            <person name="Alfaro M."/>
            <person name="Ramirez L."/>
            <person name="Pisabarro A.G."/>
            <person name="Kuo A."/>
            <person name="Tritt A."/>
            <person name="Lipzen A."/>
            <person name="He G."/>
            <person name="Yan M."/>
            <person name="Ng V."/>
            <person name="Cullen D."/>
            <person name="Martin F."/>
            <person name="Rosso M.-N."/>
            <person name="Henrissat B."/>
            <person name="Hibbett D."/>
            <person name="Martinez A.T."/>
            <person name="Grigoriev I.V."/>
        </authorList>
    </citation>
    <scope>NUCLEOTIDE SEQUENCE</scope>
    <source>
        <strain evidence="2">AH 44721</strain>
    </source>
</reference>
<proteinExistence type="predicted"/>
<dbReference type="OrthoDB" id="3070904at2759"/>